<comment type="subcellular location">
    <subcellularLocation>
        <location evidence="1">Cell membrane</location>
        <topology evidence="1">Multi-pass membrane protein</topology>
    </subcellularLocation>
</comment>
<reference evidence="8" key="2">
    <citation type="submission" date="2020-09" db="EMBL/GenBank/DDBJ databases">
        <authorList>
            <person name="Sun Q."/>
            <person name="Zhou Y."/>
        </authorList>
    </citation>
    <scope>NUCLEOTIDE SEQUENCE</scope>
    <source>
        <strain evidence="8">CGMCC 1.7081</strain>
    </source>
</reference>
<dbReference type="PANTHER" id="PTHR30287">
    <property type="entry name" value="MEMBRANE COMPONENT OF PREDICTED ABC SUPERFAMILY METABOLITE UPTAKE TRANSPORTER"/>
    <property type="match status" value="1"/>
</dbReference>
<organism evidence="8 9">
    <name type="scientific">Pseudodonghicola xiamenensis</name>
    <dbReference type="NCBI Taxonomy" id="337702"/>
    <lineage>
        <taxon>Bacteria</taxon>
        <taxon>Pseudomonadati</taxon>
        <taxon>Pseudomonadota</taxon>
        <taxon>Alphaproteobacteria</taxon>
        <taxon>Rhodobacterales</taxon>
        <taxon>Paracoccaceae</taxon>
        <taxon>Pseudodonghicola</taxon>
    </lineage>
</organism>
<keyword evidence="4 6" id="KW-1133">Transmembrane helix</keyword>
<dbReference type="InterPro" id="IPR038766">
    <property type="entry name" value="Membrane_comp_ABC_pdt"/>
</dbReference>
<name>A0A8J3H6T8_9RHOB</name>
<feature type="domain" description="ABC3 transporter permease C-terminal" evidence="7">
    <location>
        <begin position="724"/>
        <end position="832"/>
    </location>
</feature>
<dbReference type="AlphaFoldDB" id="A0A8J3H6T8"/>
<dbReference type="EMBL" id="BNAP01000005">
    <property type="protein sequence ID" value="GHG88363.1"/>
    <property type="molecule type" value="Genomic_DNA"/>
</dbReference>
<accession>A0A8J3H6T8</accession>
<feature type="transmembrane region" description="Helical" evidence="6">
    <location>
        <begin position="771"/>
        <end position="792"/>
    </location>
</feature>
<dbReference type="Pfam" id="PF02687">
    <property type="entry name" value="FtsX"/>
    <property type="match status" value="2"/>
</dbReference>
<feature type="domain" description="ABC3 transporter permease C-terminal" evidence="7">
    <location>
        <begin position="268"/>
        <end position="380"/>
    </location>
</feature>
<feature type="transmembrane region" description="Helical" evidence="6">
    <location>
        <begin position="362"/>
        <end position="379"/>
    </location>
</feature>
<keyword evidence="3 6" id="KW-0812">Transmembrane</keyword>
<dbReference type="InterPro" id="IPR003838">
    <property type="entry name" value="ABC3_permease_C"/>
</dbReference>
<reference evidence="8" key="1">
    <citation type="journal article" date="2014" name="Int. J. Syst. Evol. Microbiol.">
        <title>Complete genome sequence of Corynebacterium casei LMG S-19264T (=DSM 44701T), isolated from a smear-ripened cheese.</title>
        <authorList>
            <consortium name="US DOE Joint Genome Institute (JGI-PGF)"/>
            <person name="Walter F."/>
            <person name="Albersmeier A."/>
            <person name="Kalinowski J."/>
            <person name="Ruckert C."/>
        </authorList>
    </citation>
    <scope>NUCLEOTIDE SEQUENCE</scope>
    <source>
        <strain evidence="8">CGMCC 1.7081</strain>
    </source>
</reference>
<evidence type="ECO:0000313" key="8">
    <source>
        <dbReference type="EMBL" id="GHG88363.1"/>
    </source>
</evidence>
<evidence type="ECO:0000259" key="7">
    <source>
        <dbReference type="Pfam" id="PF02687"/>
    </source>
</evidence>
<evidence type="ECO:0000256" key="1">
    <source>
        <dbReference type="ARBA" id="ARBA00004651"/>
    </source>
</evidence>
<evidence type="ECO:0000256" key="4">
    <source>
        <dbReference type="ARBA" id="ARBA00022989"/>
    </source>
</evidence>
<proteinExistence type="predicted"/>
<evidence type="ECO:0000256" key="3">
    <source>
        <dbReference type="ARBA" id="ARBA00022692"/>
    </source>
</evidence>
<sequence length="843" mass="87822">MRSLTLALRFARRELRGGLRGFGIFLACLTLGVAAIAAVGSVRAAIEAGLTREGAALLGGDAEMEFTYRFATAEERDWMARTALKTSEIVDFRSMAVVDGTAGAERALTQVKAVDDAYPLVGRVQLAPDMPLDQALAGRDGLPGAVMERVLSDRLGLAPGDRFRLGTQDFVLMAALTKEPDSAAAGFGLGPRTIVATRALAASGLLAPGTLFSTKYRLLLPAGHDLHQLAGEARQRFAETGMRWRDSRNGAPGVKQFVDRLGAFLVLVGLSGLAVGGIGVSSAVRSYLAGKTAVIATLRTLGADRATIFLTYFLQIGALSVLGIAMGVLLGGGLPLLLGPLIGADLPVPAIFALYPKPLGEAAIYGLLTALIFTLWPLARTEEVRAATLYRDALSGARLIPAPRYLLAIGAALALLIALAALFSGTWALTLWTAGGIAGALVLLALTAGAMRWIARRAAPLAHGRPALRWALDAIAARQEGAGSVVLSLGLGLSVLSAVGQIDGTLRNAISGNLPEIAPSYFFVDIQKDQMPGFLARVTGDPGVHRVETAPMLRGVITRINDRPAREVAGNHWVIRGDRGITYAATPGANTRITAGQWWPEDYAGPPQISFAAEEAAEMGLKLGDTMTVNVLGRDITATITSFREVDFSSAGMGFILTMDPAALAGAPHSFIATVYADPAAEAPILRDLAGEFPNITAIRVRDAIDRVAEVLSGIAGATRWGAGISLLTGFLVLIGAAAAGVGARTTEAAILKTLGATRARILLSFALRSALLGAAAGLVALAAGIAGAWAVSHKVLETAFTVIWPAALLVVTGGILATLIAGLVFAWLPLKARPARVLRSRE</sequence>
<feature type="transmembrane region" description="Helical" evidence="6">
    <location>
        <begin position="804"/>
        <end position="831"/>
    </location>
</feature>
<evidence type="ECO:0000256" key="5">
    <source>
        <dbReference type="ARBA" id="ARBA00023136"/>
    </source>
</evidence>
<feature type="transmembrane region" description="Helical" evidence="6">
    <location>
        <begin position="261"/>
        <end position="288"/>
    </location>
</feature>
<dbReference type="RefSeq" id="WP_028093204.1">
    <property type="nucleotide sequence ID" value="NZ_BNAP01000005.1"/>
</dbReference>
<keyword evidence="2" id="KW-1003">Cell membrane</keyword>
<evidence type="ECO:0000256" key="6">
    <source>
        <dbReference type="SAM" id="Phobius"/>
    </source>
</evidence>
<gene>
    <name evidence="8" type="ORF">GCM10010961_17370</name>
</gene>
<keyword evidence="5 6" id="KW-0472">Membrane</keyword>
<protein>
    <submittedName>
        <fullName evidence="8">Drug:proton antiporter</fullName>
    </submittedName>
</protein>
<feature type="transmembrane region" description="Helical" evidence="6">
    <location>
        <begin position="429"/>
        <end position="455"/>
    </location>
</feature>
<evidence type="ECO:0000256" key="2">
    <source>
        <dbReference type="ARBA" id="ARBA00022475"/>
    </source>
</evidence>
<dbReference type="Proteomes" id="UP000611500">
    <property type="component" value="Unassembled WGS sequence"/>
</dbReference>
<keyword evidence="9" id="KW-1185">Reference proteome</keyword>
<dbReference type="GO" id="GO:0005886">
    <property type="term" value="C:plasma membrane"/>
    <property type="evidence" value="ECO:0007669"/>
    <property type="project" value="UniProtKB-SubCell"/>
</dbReference>
<feature type="transmembrane region" description="Helical" evidence="6">
    <location>
        <begin position="309"/>
        <end position="342"/>
    </location>
</feature>
<feature type="transmembrane region" description="Helical" evidence="6">
    <location>
        <begin position="405"/>
        <end position="423"/>
    </location>
</feature>
<dbReference type="PANTHER" id="PTHR30287:SF1">
    <property type="entry name" value="INNER MEMBRANE PROTEIN"/>
    <property type="match status" value="1"/>
</dbReference>
<comment type="caution">
    <text evidence="8">The sequence shown here is derived from an EMBL/GenBank/DDBJ whole genome shotgun (WGS) entry which is preliminary data.</text>
</comment>
<evidence type="ECO:0000313" key="9">
    <source>
        <dbReference type="Proteomes" id="UP000611500"/>
    </source>
</evidence>